<keyword evidence="1" id="KW-1133">Transmembrane helix</keyword>
<accession>A0A1T5C6N3</accession>
<keyword evidence="1" id="KW-0812">Transmembrane</keyword>
<dbReference type="EMBL" id="FUYN01000004">
    <property type="protein sequence ID" value="SKB55067.1"/>
    <property type="molecule type" value="Genomic_DNA"/>
</dbReference>
<organism evidence="3 4">
    <name type="scientific">Acetoanaerobium noterae</name>
    <dbReference type="NCBI Taxonomy" id="745369"/>
    <lineage>
        <taxon>Bacteria</taxon>
        <taxon>Bacillati</taxon>
        <taxon>Bacillota</taxon>
        <taxon>Clostridia</taxon>
        <taxon>Peptostreptococcales</taxon>
        <taxon>Filifactoraceae</taxon>
        <taxon>Acetoanaerobium</taxon>
    </lineage>
</organism>
<reference evidence="4" key="1">
    <citation type="submission" date="2017-02" db="EMBL/GenBank/DDBJ databases">
        <authorList>
            <person name="Varghese N."/>
            <person name="Submissions S."/>
        </authorList>
    </citation>
    <scope>NUCLEOTIDE SEQUENCE [LARGE SCALE GENOMIC DNA]</scope>
    <source>
        <strain evidence="4">ATCC 35199</strain>
    </source>
</reference>
<dbReference type="OrthoDB" id="9762883at2"/>
<feature type="domain" description="DUF4825" evidence="2">
    <location>
        <begin position="44"/>
        <end position="131"/>
    </location>
</feature>
<evidence type="ECO:0000313" key="4">
    <source>
        <dbReference type="Proteomes" id="UP000243406"/>
    </source>
</evidence>
<dbReference type="Proteomes" id="UP000243406">
    <property type="component" value="Unassembled WGS sequence"/>
</dbReference>
<sequence length="176" mass="20077">MDQNKSNKTIIVALIILIISMTFIFIMDKTKQTDTSEETNADKLYAHKSEYIGDSSNISGLLNLLPYSEYKTSIELSTSDKPYGLKAIYNIDDSAVNISDLKNQFYNNALIIFSLIENVDYIDFVLTKDGNAEPEVHHYDRKEIQDSHIDNLYGYSVNLQTFENFLMEKVYMPGGS</sequence>
<feature type="transmembrane region" description="Helical" evidence="1">
    <location>
        <begin position="9"/>
        <end position="27"/>
    </location>
</feature>
<evidence type="ECO:0000256" key="1">
    <source>
        <dbReference type="SAM" id="Phobius"/>
    </source>
</evidence>
<keyword evidence="1" id="KW-0472">Membrane</keyword>
<protein>
    <recommendedName>
        <fullName evidence="2">DUF4825 domain-containing protein</fullName>
    </recommendedName>
</protein>
<evidence type="ECO:0000259" key="2">
    <source>
        <dbReference type="Pfam" id="PF16107"/>
    </source>
</evidence>
<keyword evidence="4" id="KW-1185">Reference proteome</keyword>
<name>A0A1T5C6N3_9FIRM</name>
<proteinExistence type="predicted"/>
<dbReference type="InterPro" id="IPR032250">
    <property type="entry name" value="DUF4825"/>
</dbReference>
<evidence type="ECO:0000313" key="3">
    <source>
        <dbReference type="EMBL" id="SKB55067.1"/>
    </source>
</evidence>
<dbReference type="Pfam" id="PF16107">
    <property type="entry name" value="DUF4825"/>
    <property type="match status" value="1"/>
</dbReference>
<dbReference type="RefSeq" id="WP_079589841.1">
    <property type="nucleotide sequence ID" value="NZ_FUYN01000004.1"/>
</dbReference>
<dbReference type="AlphaFoldDB" id="A0A1T5C6N3"/>
<gene>
    <name evidence="3" type="ORF">SAMN02745120_2051</name>
</gene>